<gene>
    <name evidence="1" type="ORF">ILUMI_21765</name>
</gene>
<dbReference type="AlphaFoldDB" id="A0A8K0G380"/>
<evidence type="ECO:0000313" key="2">
    <source>
        <dbReference type="Proteomes" id="UP000801492"/>
    </source>
</evidence>
<proteinExistence type="predicted"/>
<dbReference type="Proteomes" id="UP000801492">
    <property type="component" value="Unassembled WGS sequence"/>
</dbReference>
<name>A0A8K0G380_IGNLU</name>
<organism evidence="1 2">
    <name type="scientific">Ignelater luminosus</name>
    <name type="common">Cucubano</name>
    <name type="synonym">Pyrophorus luminosus</name>
    <dbReference type="NCBI Taxonomy" id="2038154"/>
    <lineage>
        <taxon>Eukaryota</taxon>
        <taxon>Metazoa</taxon>
        <taxon>Ecdysozoa</taxon>
        <taxon>Arthropoda</taxon>
        <taxon>Hexapoda</taxon>
        <taxon>Insecta</taxon>
        <taxon>Pterygota</taxon>
        <taxon>Neoptera</taxon>
        <taxon>Endopterygota</taxon>
        <taxon>Coleoptera</taxon>
        <taxon>Polyphaga</taxon>
        <taxon>Elateriformia</taxon>
        <taxon>Elateroidea</taxon>
        <taxon>Elateridae</taxon>
        <taxon>Agrypninae</taxon>
        <taxon>Pyrophorini</taxon>
        <taxon>Ignelater</taxon>
    </lineage>
</organism>
<dbReference type="EMBL" id="VTPC01090178">
    <property type="protein sequence ID" value="KAF2884386.1"/>
    <property type="molecule type" value="Genomic_DNA"/>
</dbReference>
<keyword evidence="2" id="KW-1185">Reference proteome</keyword>
<reference evidence="1" key="1">
    <citation type="submission" date="2019-08" db="EMBL/GenBank/DDBJ databases">
        <title>The genome of the North American firefly Photinus pyralis.</title>
        <authorList>
            <consortium name="Photinus pyralis genome working group"/>
            <person name="Fallon T.R."/>
            <person name="Sander Lower S.E."/>
            <person name="Weng J.-K."/>
        </authorList>
    </citation>
    <scope>NUCLEOTIDE SEQUENCE</scope>
    <source>
        <strain evidence="1">TRF0915ILg1</strain>
        <tissue evidence="1">Whole body</tissue>
    </source>
</reference>
<evidence type="ECO:0008006" key="3">
    <source>
        <dbReference type="Google" id="ProtNLM"/>
    </source>
</evidence>
<evidence type="ECO:0000313" key="1">
    <source>
        <dbReference type="EMBL" id="KAF2884386.1"/>
    </source>
</evidence>
<comment type="caution">
    <text evidence="1">The sequence shown here is derived from an EMBL/GenBank/DDBJ whole genome shotgun (WGS) entry which is preliminary data.</text>
</comment>
<dbReference type="OrthoDB" id="6115549at2759"/>
<accession>A0A8K0G380</accession>
<protein>
    <recommendedName>
        <fullName evidence="3">HTH psq-type domain-containing protein</fullName>
    </recommendedName>
</protein>
<sequence>MGWLLASKRFNVPQATLSHHYQHVPVSIGRYKPTFDPEMKKELANHIFDFEGRLFGLNIFAVRKLACGIGSDKTIIKLTFRERNPSISLRAPEPTSAAKALLLKTVTDEKIPAHIIYNMNESGLRTVQKPPKVFARKGKKKFDD</sequence>